<dbReference type="Pfam" id="PF11008">
    <property type="entry name" value="DUF2846"/>
    <property type="match status" value="1"/>
</dbReference>
<organism evidence="3 4">
    <name type="scientific">Algoriphagus aquatilis</name>
    <dbReference type="NCBI Taxonomy" id="490186"/>
    <lineage>
        <taxon>Bacteria</taxon>
        <taxon>Pseudomonadati</taxon>
        <taxon>Bacteroidota</taxon>
        <taxon>Cytophagia</taxon>
        <taxon>Cytophagales</taxon>
        <taxon>Cyclobacteriaceae</taxon>
        <taxon>Algoriphagus</taxon>
    </lineage>
</organism>
<proteinExistence type="predicted"/>
<evidence type="ECO:0000313" key="4">
    <source>
        <dbReference type="Proteomes" id="UP001596163"/>
    </source>
</evidence>
<comment type="caution">
    <text evidence="3">The sequence shown here is derived from an EMBL/GenBank/DDBJ whole genome shotgun (WGS) entry which is preliminary data.</text>
</comment>
<dbReference type="RefSeq" id="WP_377912703.1">
    <property type="nucleotide sequence ID" value="NZ_JBHSKS010000003.1"/>
</dbReference>
<keyword evidence="4" id="KW-1185">Reference proteome</keyword>
<keyword evidence="1" id="KW-0732">Signal</keyword>
<feature type="domain" description="DUF2846" evidence="2">
    <location>
        <begin position="23"/>
        <end position="105"/>
    </location>
</feature>
<feature type="chain" id="PRO_5045927950" evidence="1">
    <location>
        <begin position="21"/>
        <end position="136"/>
    </location>
</feature>
<name>A0ABW0BT62_9BACT</name>
<evidence type="ECO:0000259" key="2">
    <source>
        <dbReference type="Pfam" id="PF11008"/>
    </source>
</evidence>
<protein>
    <submittedName>
        <fullName evidence="3">DUF2846 domain-containing protein</fullName>
    </submittedName>
</protein>
<evidence type="ECO:0000313" key="3">
    <source>
        <dbReference type="EMBL" id="MFC5191033.1"/>
    </source>
</evidence>
<dbReference type="EMBL" id="JBHSKS010000003">
    <property type="protein sequence ID" value="MFC5191033.1"/>
    <property type="molecule type" value="Genomic_DNA"/>
</dbReference>
<evidence type="ECO:0000256" key="1">
    <source>
        <dbReference type="SAM" id="SignalP"/>
    </source>
</evidence>
<gene>
    <name evidence="3" type="ORF">ACFPIK_04595</name>
</gene>
<dbReference type="InterPro" id="IPR022548">
    <property type="entry name" value="DUF2846"/>
</dbReference>
<feature type="signal peptide" evidence="1">
    <location>
        <begin position="1"/>
        <end position="20"/>
    </location>
</feature>
<accession>A0ABW0BT62</accession>
<dbReference type="Proteomes" id="UP001596163">
    <property type="component" value="Unassembled WGS sequence"/>
</dbReference>
<reference evidence="4" key="1">
    <citation type="journal article" date="2019" name="Int. J. Syst. Evol. Microbiol.">
        <title>The Global Catalogue of Microorganisms (GCM) 10K type strain sequencing project: providing services to taxonomists for standard genome sequencing and annotation.</title>
        <authorList>
            <consortium name="The Broad Institute Genomics Platform"/>
            <consortium name="The Broad Institute Genome Sequencing Center for Infectious Disease"/>
            <person name="Wu L."/>
            <person name="Ma J."/>
        </authorList>
    </citation>
    <scope>NUCLEOTIDE SEQUENCE [LARGE SCALE GENOMIC DNA]</scope>
    <source>
        <strain evidence="4">CGMCC 1.7030</strain>
    </source>
</reference>
<sequence>MKALPITLLLFFGFFFQATAQSEKATVYLIRPVGPDNYIPYYTYMDQKLICALRNGQYSKHQLEPGEHTFHAQYKGKVKSNPETDLSITLEAGKIYYIAIEIKTKAFGKGSFHCTPIPEEEGLKMMESFYYNVRCF</sequence>